<gene>
    <name evidence="2" type="ORF">Ptr86124_010051</name>
</gene>
<comment type="caution">
    <text evidence="2">The sequence shown here is derived from an EMBL/GenBank/DDBJ whole genome shotgun (WGS) entry which is preliminary data.</text>
</comment>
<name>A0A922N9D8_9PLEO</name>
<feature type="region of interest" description="Disordered" evidence="1">
    <location>
        <begin position="1"/>
        <end position="93"/>
    </location>
</feature>
<accession>A0A922N9D8</accession>
<organism evidence="2 3">
    <name type="scientific">Pyrenophora tritici-repentis</name>
    <dbReference type="NCBI Taxonomy" id="45151"/>
    <lineage>
        <taxon>Eukaryota</taxon>
        <taxon>Fungi</taxon>
        <taxon>Dikarya</taxon>
        <taxon>Ascomycota</taxon>
        <taxon>Pezizomycotina</taxon>
        <taxon>Dothideomycetes</taxon>
        <taxon>Pleosporomycetidae</taxon>
        <taxon>Pleosporales</taxon>
        <taxon>Pleosporineae</taxon>
        <taxon>Pleosporaceae</taxon>
        <taxon>Pyrenophora</taxon>
    </lineage>
</organism>
<dbReference type="AlphaFoldDB" id="A0A922N9D8"/>
<reference evidence="3" key="1">
    <citation type="journal article" date="2022" name="Microb. Genom.">
        <title>A global pangenome for the wheat fungal pathogen Pyrenophora tritici-repentis and prediction of effector protein structural homology.</title>
        <authorList>
            <person name="Moolhuijzen P.M."/>
            <person name="See P.T."/>
            <person name="Shi G."/>
            <person name="Powell H.R."/>
            <person name="Cockram J."/>
            <person name="Jorgensen L.N."/>
            <person name="Benslimane H."/>
            <person name="Strelkov S.E."/>
            <person name="Turner J."/>
            <person name="Liu Z."/>
            <person name="Moffat C.S."/>
        </authorList>
    </citation>
    <scope>NUCLEOTIDE SEQUENCE [LARGE SCALE GENOMIC DNA]</scope>
</reference>
<dbReference type="Proteomes" id="UP000249757">
    <property type="component" value="Unassembled WGS sequence"/>
</dbReference>
<sequence>MTNAQPSSDGLFGSTEGPFPEQSAPMATTQPSARVPPIPLTNWGGFNPPGRGKTTSTVNDEYVQPFRGKFSGAPTQEKASEGGHYKTRTHQRRDVTENLRDEFDGMLWMTYATIKTYPRERTTMEFQDTMKKTVSREWDIRISRHKGKDKKPFLLPRGFQAG</sequence>
<evidence type="ECO:0000256" key="1">
    <source>
        <dbReference type="SAM" id="MobiDB-lite"/>
    </source>
</evidence>
<evidence type="ECO:0000313" key="3">
    <source>
        <dbReference type="Proteomes" id="UP000249757"/>
    </source>
</evidence>
<keyword evidence="3" id="KW-1185">Reference proteome</keyword>
<evidence type="ECO:0000313" key="2">
    <source>
        <dbReference type="EMBL" id="KAI1510930.1"/>
    </source>
</evidence>
<protein>
    <submittedName>
        <fullName evidence="2">Uncharacterized protein</fullName>
    </submittedName>
</protein>
<dbReference type="EMBL" id="NRDI02000015">
    <property type="protein sequence ID" value="KAI1510930.1"/>
    <property type="molecule type" value="Genomic_DNA"/>
</dbReference>
<proteinExistence type="predicted"/>